<dbReference type="EMBL" id="JBGMDY010000002">
    <property type="protein sequence ID" value="KAL2343346.1"/>
    <property type="molecule type" value="Genomic_DNA"/>
</dbReference>
<evidence type="ECO:0000313" key="3">
    <source>
        <dbReference type="Proteomes" id="UP001603857"/>
    </source>
</evidence>
<sequence length="296" mass="32938">MGKPPLQGVHHRLSEGLAHVGAAEEGLVDVGFLQFRAKGWGWLAGGVGVASGMVGVARGGGWGLCGKEKGWLAGVGEGRRVSHRKGRVNRGWARRGRETEVEGDGEAVEDGGWGSEWRKRPGVGWDWVGEEEWWKGGRKEEKKEEENEKRTEGGHECGFSQEVAQLVLQGKVIPPVRMEKEGSVLFVSTEMRGKKNGEMRDTYTDYASFIHGEMRRNERKPRWHMRKDQFALLKSKLSITCKIPCFICMHAEIRQENAAGSQGHSNSSGGWLHLSLTSYSSYNKRLKASTESYKQG</sequence>
<organism evidence="2 3">
    <name type="scientific">Flemingia macrophylla</name>
    <dbReference type="NCBI Taxonomy" id="520843"/>
    <lineage>
        <taxon>Eukaryota</taxon>
        <taxon>Viridiplantae</taxon>
        <taxon>Streptophyta</taxon>
        <taxon>Embryophyta</taxon>
        <taxon>Tracheophyta</taxon>
        <taxon>Spermatophyta</taxon>
        <taxon>Magnoliopsida</taxon>
        <taxon>eudicotyledons</taxon>
        <taxon>Gunneridae</taxon>
        <taxon>Pentapetalae</taxon>
        <taxon>rosids</taxon>
        <taxon>fabids</taxon>
        <taxon>Fabales</taxon>
        <taxon>Fabaceae</taxon>
        <taxon>Papilionoideae</taxon>
        <taxon>50 kb inversion clade</taxon>
        <taxon>NPAAA clade</taxon>
        <taxon>indigoferoid/millettioid clade</taxon>
        <taxon>Phaseoleae</taxon>
        <taxon>Flemingia</taxon>
    </lineage>
</organism>
<feature type="region of interest" description="Disordered" evidence="1">
    <location>
        <begin position="97"/>
        <end position="121"/>
    </location>
</feature>
<dbReference type="Proteomes" id="UP001603857">
    <property type="component" value="Unassembled WGS sequence"/>
</dbReference>
<protein>
    <submittedName>
        <fullName evidence="2">Uncharacterized protein</fullName>
    </submittedName>
</protein>
<gene>
    <name evidence="2" type="ORF">Fmac_004631</name>
</gene>
<reference evidence="2 3" key="1">
    <citation type="submission" date="2024-08" db="EMBL/GenBank/DDBJ databases">
        <title>Insights into the chromosomal genome structure of Flemingia macrophylla.</title>
        <authorList>
            <person name="Ding Y."/>
            <person name="Zhao Y."/>
            <person name="Bi W."/>
            <person name="Wu M."/>
            <person name="Zhao G."/>
            <person name="Gong Y."/>
            <person name="Li W."/>
            <person name="Zhang P."/>
        </authorList>
    </citation>
    <scope>NUCLEOTIDE SEQUENCE [LARGE SCALE GENOMIC DNA]</scope>
    <source>
        <strain evidence="2">DYQJB</strain>
        <tissue evidence="2">Leaf</tissue>
    </source>
</reference>
<comment type="caution">
    <text evidence="2">The sequence shown here is derived from an EMBL/GenBank/DDBJ whole genome shotgun (WGS) entry which is preliminary data.</text>
</comment>
<name>A0ABD1N5G3_9FABA</name>
<keyword evidence="3" id="KW-1185">Reference proteome</keyword>
<accession>A0ABD1N5G3</accession>
<proteinExistence type="predicted"/>
<dbReference type="AlphaFoldDB" id="A0ABD1N5G3"/>
<feature type="compositionally biased region" description="Basic and acidic residues" evidence="1">
    <location>
        <begin position="136"/>
        <end position="155"/>
    </location>
</feature>
<feature type="region of interest" description="Disordered" evidence="1">
    <location>
        <begin position="136"/>
        <end position="156"/>
    </location>
</feature>
<evidence type="ECO:0000313" key="2">
    <source>
        <dbReference type="EMBL" id="KAL2343346.1"/>
    </source>
</evidence>
<evidence type="ECO:0000256" key="1">
    <source>
        <dbReference type="SAM" id="MobiDB-lite"/>
    </source>
</evidence>